<name>A0A645AGW7_9ZZZZ</name>
<protein>
    <recommendedName>
        <fullName evidence="1">Glycoside Hydrolase 20C C-terminal domain-containing protein</fullName>
    </recommendedName>
</protein>
<accession>A0A645AGW7</accession>
<proteinExistence type="predicted"/>
<dbReference type="EMBL" id="VSSQ01013868">
    <property type="protein sequence ID" value="MPM52450.1"/>
    <property type="molecule type" value="Genomic_DNA"/>
</dbReference>
<dbReference type="Gene3D" id="1.20.120.670">
    <property type="entry name" value="N-acetyl-b-d-glucoasminidase"/>
    <property type="match status" value="1"/>
</dbReference>
<feature type="domain" description="Glycoside Hydrolase 20C C-terminal" evidence="1">
    <location>
        <begin position="3"/>
        <end position="62"/>
    </location>
</feature>
<gene>
    <name evidence="2" type="ORF">SDC9_99209</name>
</gene>
<organism evidence="2">
    <name type="scientific">bioreactor metagenome</name>
    <dbReference type="NCBI Taxonomy" id="1076179"/>
    <lineage>
        <taxon>unclassified sequences</taxon>
        <taxon>metagenomes</taxon>
        <taxon>ecological metagenomes</taxon>
    </lineage>
</organism>
<sequence>MCELKDFHRSDWYTINKPMGFEVFDLRYGTVIARVETAISRVTKYINGEITGIDELSTPRLEPNVFTNGYGYLFSASRSSFVN</sequence>
<reference evidence="2" key="1">
    <citation type="submission" date="2019-08" db="EMBL/GenBank/DDBJ databases">
        <authorList>
            <person name="Kucharzyk K."/>
            <person name="Murdoch R.W."/>
            <person name="Higgins S."/>
            <person name="Loffler F."/>
        </authorList>
    </citation>
    <scope>NUCLEOTIDE SEQUENCE</scope>
</reference>
<dbReference type="AlphaFoldDB" id="A0A645AGW7"/>
<evidence type="ECO:0000313" key="2">
    <source>
        <dbReference type="EMBL" id="MPM52450.1"/>
    </source>
</evidence>
<dbReference type="InterPro" id="IPR041063">
    <property type="entry name" value="Glyco_H_20C_C"/>
</dbReference>
<evidence type="ECO:0000259" key="1">
    <source>
        <dbReference type="Pfam" id="PF18088"/>
    </source>
</evidence>
<comment type="caution">
    <text evidence="2">The sequence shown here is derived from an EMBL/GenBank/DDBJ whole genome shotgun (WGS) entry which is preliminary data.</text>
</comment>
<dbReference type="Pfam" id="PF18088">
    <property type="entry name" value="Glyco_H_20C_C"/>
    <property type="match status" value="1"/>
</dbReference>